<evidence type="ECO:0000313" key="2">
    <source>
        <dbReference type="Proteomes" id="UP000230607"/>
    </source>
</evidence>
<dbReference type="Pfam" id="PF06677">
    <property type="entry name" value="Auto_anti-p27"/>
    <property type="match status" value="1"/>
</dbReference>
<sequence length="108" mass="11762">MSNLTKKAVDLLLSGATLVGDPCPYCKGVRVMKNGSALCINCGRQVIEEADDVMTKKEKTGNTSIENLDQKLLDLTVDLAKEKDLGKQKQILETITAIISIKEKLGVR</sequence>
<name>A0A2H1FEH1_9ARCH</name>
<dbReference type="AlphaFoldDB" id="A0A2H1FEH1"/>
<dbReference type="EMBL" id="LT841358">
    <property type="protein sequence ID" value="SMH71182.1"/>
    <property type="molecule type" value="Genomic_DNA"/>
</dbReference>
<protein>
    <recommendedName>
        <fullName evidence="3">Sjogrens syndrome scleroderma autoantigen 1</fullName>
    </recommendedName>
</protein>
<dbReference type="Proteomes" id="UP000230607">
    <property type="component" value="Chromosome 1"/>
</dbReference>
<evidence type="ECO:0008006" key="3">
    <source>
        <dbReference type="Google" id="ProtNLM"/>
    </source>
</evidence>
<dbReference type="OrthoDB" id="26305at2157"/>
<organism evidence="1 2">
    <name type="scientific">Candidatus Nitrosotalea okcheonensis</name>
    <dbReference type="NCBI Taxonomy" id="1903276"/>
    <lineage>
        <taxon>Archaea</taxon>
        <taxon>Nitrososphaerota</taxon>
        <taxon>Nitrososphaeria</taxon>
        <taxon>Nitrosotaleales</taxon>
        <taxon>Nitrosotaleaceae</taxon>
        <taxon>Nitrosotalea</taxon>
    </lineage>
</organism>
<dbReference type="InterPro" id="IPR009563">
    <property type="entry name" value="SSSCA1"/>
</dbReference>
<reference evidence="2" key="1">
    <citation type="submission" date="2017-03" db="EMBL/GenBank/DDBJ databases">
        <authorList>
            <person name="Herbold C."/>
        </authorList>
    </citation>
    <scope>NUCLEOTIDE SEQUENCE [LARGE SCALE GENOMIC DNA]</scope>
</reference>
<evidence type="ECO:0000313" key="1">
    <source>
        <dbReference type="EMBL" id="SMH71182.1"/>
    </source>
</evidence>
<keyword evidence="2" id="KW-1185">Reference proteome</keyword>
<gene>
    <name evidence="1" type="ORF">NCS_10989</name>
</gene>
<accession>A0A2H1FEH1</accession>
<dbReference type="RefSeq" id="WP_157927198.1">
    <property type="nucleotide sequence ID" value="NZ_LT841358.1"/>
</dbReference>
<proteinExistence type="predicted"/>